<dbReference type="InterPro" id="IPR021719">
    <property type="entry name" value="Prot_inh_I78"/>
</dbReference>
<feature type="signal peptide" evidence="1">
    <location>
        <begin position="1"/>
        <end position="20"/>
    </location>
</feature>
<accession>A0ABV7A131</accession>
<dbReference type="Pfam" id="PF11720">
    <property type="entry name" value="Inhibitor_I78"/>
    <property type="match status" value="1"/>
</dbReference>
<dbReference type="RefSeq" id="WP_343163328.1">
    <property type="nucleotide sequence ID" value="NZ_JBHRSV010000028.1"/>
</dbReference>
<evidence type="ECO:0000256" key="1">
    <source>
        <dbReference type="SAM" id="SignalP"/>
    </source>
</evidence>
<comment type="caution">
    <text evidence="2">The sequence shown here is derived from an EMBL/GenBank/DDBJ whole genome shotgun (WGS) entry which is preliminary data.</text>
</comment>
<gene>
    <name evidence="2" type="ORF">ACFOOR_14640</name>
</gene>
<keyword evidence="1" id="KW-0732">Signal</keyword>
<dbReference type="EMBL" id="JBHRSV010000028">
    <property type="protein sequence ID" value="MFC2927343.1"/>
    <property type="molecule type" value="Genomic_DNA"/>
</dbReference>
<dbReference type="PROSITE" id="PS51257">
    <property type="entry name" value="PROKAR_LIPOPROTEIN"/>
    <property type="match status" value="1"/>
</dbReference>
<keyword evidence="3" id="KW-1185">Reference proteome</keyword>
<evidence type="ECO:0000313" key="2">
    <source>
        <dbReference type="EMBL" id="MFC2927343.1"/>
    </source>
</evidence>
<sequence length="99" mass="10587">MKQRAVAIGIIAIVAACSSAQETGMGGPAPVPSDPGMTECPAAQLSYLVGQRIGEIDTQSLPQPHRVVPHGMAVTMEFRGERTTIWLDEQDRVERVICG</sequence>
<proteinExistence type="predicted"/>
<dbReference type="Proteomes" id="UP001595379">
    <property type="component" value="Unassembled WGS sequence"/>
</dbReference>
<protein>
    <submittedName>
        <fullName evidence="2">I78 family peptidase inhibitor</fullName>
    </submittedName>
</protein>
<organism evidence="2 3">
    <name type="scientific">Hyphobacterium vulgare</name>
    <dbReference type="NCBI Taxonomy" id="1736751"/>
    <lineage>
        <taxon>Bacteria</taxon>
        <taxon>Pseudomonadati</taxon>
        <taxon>Pseudomonadota</taxon>
        <taxon>Alphaproteobacteria</taxon>
        <taxon>Maricaulales</taxon>
        <taxon>Maricaulaceae</taxon>
        <taxon>Hyphobacterium</taxon>
    </lineage>
</organism>
<name>A0ABV7A131_9PROT</name>
<feature type="chain" id="PRO_5045061671" evidence="1">
    <location>
        <begin position="21"/>
        <end position="99"/>
    </location>
</feature>
<reference evidence="3" key="1">
    <citation type="journal article" date="2019" name="Int. J. Syst. Evol. Microbiol.">
        <title>The Global Catalogue of Microorganisms (GCM) 10K type strain sequencing project: providing services to taxonomists for standard genome sequencing and annotation.</title>
        <authorList>
            <consortium name="The Broad Institute Genomics Platform"/>
            <consortium name="The Broad Institute Genome Sequencing Center for Infectious Disease"/>
            <person name="Wu L."/>
            <person name="Ma J."/>
        </authorList>
    </citation>
    <scope>NUCLEOTIDE SEQUENCE [LARGE SCALE GENOMIC DNA]</scope>
    <source>
        <strain evidence="3">KCTC 52487</strain>
    </source>
</reference>
<dbReference type="Gene3D" id="3.30.10.10">
    <property type="entry name" value="Trypsin Inhibitor V, subunit A"/>
    <property type="match status" value="1"/>
</dbReference>
<evidence type="ECO:0000313" key="3">
    <source>
        <dbReference type="Proteomes" id="UP001595379"/>
    </source>
</evidence>